<dbReference type="PROSITE" id="PS50850">
    <property type="entry name" value="MFS"/>
    <property type="match status" value="1"/>
</dbReference>
<reference evidence="6 7" key="1">
    <citation type="submission" date="2016-10" db="EMBL/GenBank/DDBJ databases">
        <authorList>
            <person name="de Groot N.N."/>
        </authorList>
    </citation>
    <scope>NUCLEOTIDE SEQUENCE [LARGE SCALE GENOMIC DNA]</scope>
    <source>
        <strain evidence="6 7">CECT 7543</strain>
    </source>
</reference>
<organism evidence="6 7">
    <name type="scientific">Pseudomonas arsenicoxydans</name>
    <dbReference type="NCBI Taxonomy" id="702115"/>
    <lineage>
        <taxon>Bacteria</taxon>
        <taxon>Pseudomonadati</taxon>
        <taxon>Pseudomonadota</taxon>
        <taxon>Gammaproteobacteria</taxon>
        <taxon>Pseudomonadales</taxon>
        <taxon>Pseudomonadaceae</taxon>
        <taxon>Pseudomonas</taxon>
    </lineage>
</organism>
<dbReference type="InterPro" id="IPR036259">
    <property type="entry name" value="MFS_trans_sf"/>
</dbReference>
<dbReference type="InterPro" id="IPR020846">
    <property type="entry name" value="MFS_dom"/>
</dbReference>
<feature type="transmembrane region" description="Helical" evidence="4">
    <location>
        <begin position="160"/>
        <end position="183"/>
    </location>
</feature>
<feature type="domain" description="Major facilitator superfamily (MFS) profile" evidence="5">
    <location>
        <begin position="9"/>
        <end position="391"/>
    </location>
</feature>
<dbReference type="InterPro" id="IPR011701">
    <property type="entry name" value="MFS"/>
</dbReference>
<dbReference type="PANTHER" id="PTHR42910:SF1">
    <property type="entry name" value="MAJOR FACILITATOR SUPERFAMILY (MFS) PROFILE DOMAIN-CONTAINING PROTEIN"/>
    <property type="match status" value="1"/>
</dbReference>
<evidence type="ECO:0000259" key="5">
    <source>
        <dbReference type="PROSITE" id="PS50850"/>
    </source>
</evidence>
<evidence type="ECO:0000256" key="4">
    <source>
        <dbReference type="SAM" id="Phobius"/>
    </source>
</evidence>
<dbReference type="Proteomes" id="UP000198827">
    <property type="component" value="Chromosome I"/>
</dbReference>
<dbReference type="AlphaFoldDB" id="A0A1H0Q5R0"/>
<dbReference type="Gene3D" id="1.20.1250.20">
    <property type="entry name" value="MFS general substrate transporter like domains"/>
    <property type="match status" value="1"/>
</dbReference>
<evidence type="ECO:0000313" key="6">
    <source>
        <dbReference type="EMBL" id="SDP12036.1"/>
    </source>
</evidence>
<feature type="transmembrane region" description="Helical" evidence="4">
    <location>
        <begin position="101"/>
        <end position="123"/>
    </location>
</feature>
<dbReference type="EMBL" id="LT629705">
    <property type="protein sequence ID" value="SDP12036.1"/>
    <property type="molecule type" value="Genomic_DNA"/>
</dbReference>
<evidence type="ECO:0000256" key="2">
    <source>
        <dbReference type="ARBA" id="ARBA00022989"/>
    </source>
</evidence>
<feature type="transmembrane region" description="Helical" evidence="4">
    <location>
        <begin position="364"/>
        <end position="386"/>
    </location>
</feature>
<proteinExistence type="predicted"/>
<dbReference type="Pfam" id="PF07690">
    <property type="entry name" value="MFS_1"/>
    <property type="match status" value="1"/>
</dbReference>
<feature type="transmembrane region" description="Helical" evidence="4">
    <location>
        <begin position="12"/>
        <end position="29"/>
    </location>
</feature>
<name>A0A1H0Q5R0_9PSED</name>
<sequence length="396" mass="41453">MPESRPALPTSLAITLALCCGFSVATIYYNQTMLPLIGATFGISGAHVGQIAMLTQLGYALGLLLFVPLGDRMTRRSLILGMLSLNFLSLIASAVAPTYSILLLASVVLGLSAVSAQIIIPAATALAPLEQRGSVLGMMVSGLSAGGLLARALSGAVSTWIGWRGMFFAAAAMNVLLFIAILIRMPVTAPSSALPYRDLMKSMWALVRDHPTLRRSSVSGGLIFGALNVFWGSMASLLALEPYHYSSGQAGLFGLSAIVGIVAASWLGRLTHHYGIKLSYLGTGAVLLAFIALYLGGAAGFWWLILACATALDIGNRANQLANQARILALAPEAVSRLNTVFMVTYFTGGALGSALGSSAAGYYGWRGLAAVGALFALLGLISIFYSRRAENIQRA</sequence>
<protein>
    <submittedName>
        <fullName evidence="6">Predicted arabinose efflux permease, MFS family</fullName>
    </submittedName>
</protein>
<gene>
    <name evidence="6" type="ORF">SAMN04489798_4759</name>
</gene>
<feature type="transmembrane region" description="Helical" evidence="4">
    <location>
        <begin position="246"/>
        <end position="266"/>
    </location>
</feature>
<evidence type="ECO:0000313" key="7">
    <source>
        <dbReference type="Proteomes" id="UP000198827"/>
    </source>
</evidence>
<keyword evidence="2 4" id="KW-1133">Transmembrane helix</keyword>
<dbReference type="SUPFAM" id="SSF103473">
    <property type="entry name" value="MFS general substrate transporter"/>
    <property type="match status" value="1"/>
</dbReference>
<feature type="transmembrane region" description="Helical" evidence="4">
    <location>
        <begin position="218"/>
        <end position="240"/>
    </location>
</feature>
<feature type="transmembrane region" description="Helical" evidence="4">
    <location>
        <begin position="135"/>
        <end position="154"/>
    </location>
</feature>
<accession>A0A1H0Q5R0</accession>
<dbReference type="PANTHER" id="PTHR42910">
    <property type="entry name" value="TRANSPORTER SCO4007-RELATED"/>
    <property type="match status" value="1"/>
</dbReference>
<dbReference type="OrthoDB" id="9815356at2"/>
<keyword evidence="1 4" id="KW-0812">Transmembrane</keyword>
<dbReference type="CDD" id="cd17324">
    <property type="entry name" value="MFS_NepI_like"/>
    <property type="match status" value="1"/>
</dbReference>
<dbReference type="RefSeq" id="WP_090184940.1">
    <property type="nucleotide sequence ID" value="NZ_LT629705.1"/>
</dbReference>
<evidence type="ECO:0000256" key="3">
    <source>
        <dbReference type="ARBA" id="ARBA00023136"/>
    </source>
</evidence>
<feature type="transmembrane region" description="Helical" evidence="4">
    <location>
        <begin position="278"/>
        <end position="295"/>
    </location>
</feature>
<dbReference type="GO" id="GO:0022857">
    <property type="term" value="F:transmembrane transporter activity"/>
    <property type="evidence" value="ECO:0007669"/>
    <property type="project" value="InterPro"/>
</dbReference>
<feature type="transmembrane region" description="Helical" evidence="4">
    <location>
        <begin position="78"/>
        <end position="95"/>
    </location>
</feature>
<feature type="transmembrane region" description="Helical" evidence="4">
    <location>
        <begin position="41"/>
        <end position="66"/>
    </location>
</feature>
<keyword evidence="3 4" id="KW-0472">Membrane</keyword>
<evidence type="ECO:0000256" key="1">
    <source>
        <dbReference type="ARBA" id="ARBA00022692"/>
    </source>
</evidence>